<evidence type="ECO:0000256" key="3">
    <source>
        <dbReference type="ARBA" id="ARBA00022840"/>
    </source>
</evidence>
<organism evidence="5 6">
    <name type="scientific">candidate division CPR2 bacterium GW2011_GWC1_41_48</name>
    <dbReference type="NCBI Taxonomy" id="1618344"/>
    <lineage>
        <taxon>Bacteria</taxon>
        <taxon>Bacteria division CPR2</taxon>
    </lineage>
</organism>
<dbReference type="AlphaFoldDB" id="A0A0G0W904"/>
<dbReference type="GO" id="GO:0098796">
    <property type="term" value="C:membrane protein complex"/>
    <property type="evidence" value="ECO:0007669"/>
    <property type="project" value="UniProtKB-ARBA"/>
</dbReference>
<evidence type="ECO:0000313" key="5">
    <source>
        <dbReference type="EMBL" id="KKS09465.1"/>
    </source>
</evidence>
<accession>A0A0G0W904</accession>
<dbReference type="InterPro" id="IPR003439">
    <property type="entry name" value="ABC_transporter-like_ATP-bd"/>
</dbReference>
<keyword evidence="2" id="KW-0547">Nucleotide-binding</keyword>
<dbReference type="InterPro" id="IPR003593">
    <property type="entry name" value="AAA+_ATPase"/>
</dbReference>
<evidence type="ECO:0000259" key="4">
    <source>
        <dbReference type="PROSITE" id="PS50893"/>
    </source>
</evidence>
<dbReference type="InterPro" id="IPR017911">
    <property type="entry name" value="MacB-like_ATP-bd"/>
</dbReference>
<protein>
    <submittedName>
        <fullName evidence="5">Putative ABC transporter, ATPase component</fullName>
    </submittedName>
</protein>
<proteinExistence type="predicted"/>
<dbReference type="InterPro" id="IPR017871">
    <property type="entry name" value="ABC_transporter-like_CS"/>
</dbReference>
<reference evidence="5 6" key="1">
    <citation type="journal article" date="2015" name="Nature">
        <title>rRNA introns, odd ribosomes, and small enigmatic genomes across a large radiation of phyla.</title>
        <authorList>
            <person name="Brown C.T."/>
            <person name="Hug L.A."/>
            <person name="Thomas B.C."/>
            <person name="Sharon I."/>
            <person name="Castelle C.J."/>
            <person name="Singh A."/>
            <person name="Wilkins M.J."/>
            <person name="Williams K.H."/>
            <person name="Banfield J.F."/>
        </authorList>
    </citation>
    <scope>NUCLEOTIDE SEQUENCE [LARGE SCALE GENOMIC DNA]</scope>
</reference>
<sequence length="236" mass="25653">MIELKNITRTYSLGGETIYALNSVSLSIKEGEFLAIVGPSGSGKTTLANIIGGLDEADSGDVIVDNMHLAKTSDNDLSEYRNKKIGFVFQSFNLQPTFTALENVMLPALFSKMKPADRKEKAEKCLKAVGLEDRMNHKPSELSGGQRQRVSIARALMNDPEIIIADEPTGNLDSKKGQEIMALLRELNKRTDITLIIITHDPNVARLADRVIAIQDGNIAGLPHGRIAGSPGRQMG</sequence>
<dbReference type="PATRIC" id="fig|1618344.3.peg.582"/>
<dbReference type="GO" id="GO:0005886">
    <property type="term" value="C:plasma membrane"/>
    <property type="evidence" value="ECO:0007669"/>
    <property type="project" value="TreeGrafter"/>
</dbReference>
<evidence type="ECO:0000256" key="1">
    <source>
        <dbReference type="ARBA" id="ARBA00022448"/>
    </source>
</evidence>
<dbReference type="Proteomes" id="UP000033869">
    <property type="component" value="Unassembled WGS sequence"/>
</dbReference>
<feature type="domain" description="ABC transporter" evidence="4">
    <location>
        <begin position="2"/>
        <end position="236"/>
    </location>
</feature>
<dbReference type="Pfam" id="PF00005">
    <property type="entry name" value="ABC_tran"/>
    <property type="match status" value="1"/>
</dbReference>
<evidence type="ECO:0000313" key="6">
    <source>
        <dbReference type="Proteomes" id="UP000033869"/>
    </source>
</evidence>
<dbReference type="CDD" id="cd03255">
    <property type="entry name" value="ABC_MJ0796_LolCDE_FtsE"/>
    <property type="match status" value="1"/>
</dbReference>
<name>A0A0G0W904_UNCC2</name>
<comment type="caution">
    <text evidence="5">The sequence shown here is derived from an EMBL/GenBank/DDBJ whole genome shotgun (WGS) entry which is preliminary data.</text>
</comment>
<dbReference type="GO" id="GO:0022857">
    <property type="term" value="F:transmembrane transporter activity"/>
    <property type="evidence" value="ECO:0007669"/>
    <property type="project" value="TreeGrafter"/>
</dbReference>
<gene>
    <name evidence="5" type="ORF">UU65_C0002G0243</name>
</gene>
<evidence type="ECO:0000256" key="2">
    <source>
        <dbReference type="ARBA" id="ARBA00022741"/>
    </source>
</evidence>
<dbReference type="PROSITE" id="PS00211">
    <property type="entry name" value="ABC_TRANSPORTER_1"/>
    <property type="match status" value="1"/>
</dbReference>
<keyword evidence="3" id="KW-0067">ATP-binding</keyword>
<dbReference type="Gene3D" id="3.40.50.300">
    <property type="entry name" value="P-loop containing nucleotide triphosphate hydrolases"/>
    <property type="match status" value="1"/>
</dbReference>
<dbReference type="PROSITE" id="PS50893">
    <property type="entry name" value="ABC_TRANSPORTER_2"/>
    <property type="match status" value="1"/>
</dbReference>
<dbReference type="SUPFAM" id="SSF52540">
    <property type="entry name" value="P-loop containing nucleoside triphosphate hydrolases"/>
    <property type="match status" value="1"/>
</dbReference>
<dbReference type="PANTHER" id="PTHR24220:SF86">
    <property type="entry name" value="ABC TRANSPORTER ABCH.1"/>
    <property type="match status" value="1"/>
</dbReference>
<dbReference type="PANTHER" id="PTHR24220">
    <property type="entry name" value="IMPORT ATP-BINDING PROTEIN"/>
    <property type="match status" value="1"/>
</dbReference>
<dbReference type="SMART" id="SM00382">
    <property type="entry name" value="AAA"/>
    <property type="match status" value="1"/>
</dbReference>
<dbReference type="GO" id="GO:0005524">
    <property type="term" value="F:ATP binding"/>
    <property type="evidence" value="ECO:0007669"/>
    <property type="project" value="UniProtKB-KW"/>
</dbReference>
<dbReference type="FunFam" id="3.40.50.300:FF:000032">
    <property type="entry name" value="Export ABC transporter ATP-binding protein"/>
    <property type="match status" value="1"/>
</dbReference>
<dbReference type="InterPro" id="IPR015854">
    <property type="entry name" value="ABC_transpr_LolD-like"/>
</dbReference>
<keyword evidence="1" id="KW-0813">Transport</keyword>
<dbReference type="EMBL" id="LCBL01000002">
    <property type="protein sequence ID" value="KKS09465.1"/>
    <property type="molecule type" value="Genomic_DNA"/>
</dbReference>
<dbReference type="InterPro" id="IPR027417">
    <property type="entry name" value="P-loop_NTPase"/>
</dbReference>
<dbReference type="GO" id="GO:0016887">
    <property type="term" value="F:ATP hydrolysis activity"/>
    <property type="evidence" value="ECO:0007669"/>
    <property type="project" value="InterPro"/>
</dbReference>